<feature type="transmembrane region" description="Helical" evidence="1">
    <location>
        <begin position="141"/>
        <end position="162"/>
    </location>
</feature>
<organism evidence="2 3">
    <name type="scientific">Neptunicoccus cionae</name>
    <dbReference type="NCBI Taxonomy" id="2035344"/>
    <lineage>
        <taxon>Bacteria</taxon>
        <taxon>Pseudomonadati</taxon>
        <taxon>Pseudomonadota</taxon>
        <taxon>Alphaproteobacteria</taxon>
        <taxon>Rhodobacterales</taxon>
        <taxon>Paracoccaceae</taxon>
        <taxon>Neptunicoccus</taxon>
    </lineage>
</organism>
<keyword evidence="3" id="KW-1185">Reference proteome</keyword>
<evidence type="ECO:0000313" key="2">
    <source>
        <dbReference type="EMBL" id="GGA22429.1"/>
    </source>
</evidence>
<keyword evidence="1" id="KW-1133">Transmembrane helix</keyword>
<gene>
    <name evidence="2" type="ORF">GCM10011498_24020</name>
</gene>
<feature type="transmembrane region" description="Helical" evidence="1">
    <location>
        <begin position="15"/>
        <end position="38"/>
    </location>
</feature>
<keyword evidence="1" id="KW-0472">Membrane</keyword>
<reference evidence="2" key="2">
    <citation type="submission" date="2020-09" db="EMBL/GenBank/DDBJ databases">
        <authorList>
            <person name="Sun Q."/>
            <person name="Zhou Y."/>
        </authorList>
    </citation>
    <scope>NUCLEOTIDE SEQUENCE</scope>
    <source>
        <strain evidence="2">CGMCC 1.15880</strain>
    </source>
</reference>
<proteinExistence type="predicted"/>
<protein>
    <recommendedName>
        <fullName evidence="4">Rod shape-determining protein MreD</fullName>
    </recommendedName>
</protein>
<feature type="transmembrane region" description="Helical" evidence="1">
    <location>
        <begin position="109"/>
        <end position="129"/>
    </location>
</feature>
<name>A0A916VQP7_9RHOB</name>
<dbReference type="Proteomes" id="UP000628017">
    <property type="component" value="Unassembled WGS sequence"/>
</dbReference>
<evidence type="ECO:0000313" key="3">
    <source>
        <dbReference type="Proteomes" id="UP000628017"/>
    </source>
</evidence>
<reference evidence="2" key="1">
    <citation type="journal article" date="2014" name="Int. J. Syst. Evol. Microbiol.">
        <title>Complete genome sequence of Corynebacterium casei LMG S-19264T (=DSM 44701T), isolated from a smear-ripened cheese.</title>
        <authorList>
            <consortium name="US DOE Joint Genome Institute (JGI-PGF)"/>
            <person name="Walter F."/>
            <person name="Albersmeier A."/>
            <person name="Kalinowski J."/>
            <person name="Ruckert C."/>
        </authorList>
    </citation>
    <scope>NUCLEOTIDE SEQUENCE</scope>
    <source>
        <strain evidence="2">CGMCC 1.15880</strain>
    </source>
</reference>
<evidence type="ECO:0000256" key="1">
    <source>
        <dbReference type="SAM" id="Phobius"/>
    </source>
</evidence>
<keyword evidence="1" id="KW-0812">Transmembrane</keyword>
<feature type="transmembrane region" description="Helical" evidence="1">
    <location>
        <begin position="58"/>
        <end position="88"/>
    </location>
</feature>
<dbReference type="RefSeq" id="WP_188675513.1">
    <property type="nucleotide sequence ID" value="NZ_BMKA01000003.1"/>
</dbReference>
<dbReference type="AlphaFoldDB" id="A0A916VQP7"/>
<evidence type="ECO:0008006" key="4">
    <source>
        <dbReference type="Google" id="ProtNLM"/>
    </source>
</evidence>
<sequence length="179" mass="20531">MDDVSLVHLYARRSLYIGAGFAIILWSIVPFDLSAGALPGPDILYCITMAYVVRKPEWAPVWAVFLVFFFRDILTLAPLGLFTLLIVLGSEVVRSNIQAFREYSFGLEWLWMGTIFFIITILQQIILLLTLTHTPRFVEQFYLMVFTIALYPVIIGVMKFGFGFQRPRPGELDAWGKRL</sequence>
<accession>A0A916VQP7</accession>
<dbReference type="EMBL" id="BMKA01000003">
    <property type="protein sequence ID" value="GGA22429.1"/>
    <property type="molecule type" value="Genomic_DNA"/>
</dbReference>
<comment type="caution">
    <text evidence="2">The sequence shown here is derived from an EMBL/GenBank/DDBJ whole genome shotgun (WGS) entry which is preliminary data.</text>
</comment>